<dbReference type="EMBL" id="JAAAHY010000253">
    <property type="protein sequence ID" value="KAF9965461.1"/>
    <property type="molecule type" value="Genomic_DNA"/>
</dbReference>
<proteinExistence type="predicted"/>
<dbReference type="AlphaFoldDB" id="A0A9P6JA89"/>
<reference evidence="3" key="1">
    <citation type="journal article" date="2020" name="Fungal Divers.">
        <title>Resolving the Mortierellaceae phylogeny through synthesis of multi-gene phylogenetics and phylogenomics.</title>
        <authorList>
            <person name="Vandepol N."/>
            <person name="Liber J."/>
            <person name="Desiro A."/>
            <person name="Na H."/>
            <person name="Kennedy M."/>
            <person name="Barry K."/>
            <person name="Grigoriev I.V."/>
            <person name="Miller A.N."/>
            <person name="O'Donnell K."/>
            <person name="Stajich J.E."/>
            <person name="Bonito G."/>
        </authorList>
    </citation>
    <scope>NUCLEOTIDE SEQUENCE</scope>
    <source>
        <strain evidence="3">CK1249</strain>
    </source>
</reference>
<evidence type="ECO:0000313" key="4">
    <source>
        <dbReference type="Proteomes" id="UP000738359"/>
    </source>
</evidence>
<organism evidence="3 4">
    <name type="scientific">Mortierella alpina</name>
    <name type="common">Oleaginous fungus</name>
    <name type="synonym">Mortierella renispora</name>
    <dbReference type="NCBI Taxonomy" id="64518"/>
    <lineage>
        <taxon>Eukaryota</taxon>
        <taxon>Fungi</taxon>
        <taxon>Fungi incertae sedis</taxon>
        <taxon>Mucoromycota</taxon>
        <taxon>Mortierellomycotina</taxon>
        <taxon>Mortierellomycetes</taxon>
        <taxon>Mortierellales</taxon>
        <taxon>Mortierellaceae</taxon>
        <taxon>Mortierella</taxon>
    </lineage>
</organism>
<comment type="caution">
    <text evidence="3">The sequence shown here is derived from an EMBL/GenBank/DDBJ whole genome shotgun (WGS) entry which is preliminary data.</text>
</comment>
<feature type="compositionally biased region" description="Acidic residues" evidence="1">
    <location>
        <begin position="187"/>
        <end position="197"/>
    </location>
</feature>
<evidence type="ECO:0000256" key="1">
    <source>
        <dbReference type="SAM" id="MobiDB-lite"/>
    </source>
</evidence>
<feature type="compositionally biased region" description="Polar residues" evidence="1">
    <location>
        <begin position="94"/>
        <end position="112"/>
    </location>
</feature>
<accession>A0A9P6JA89</accession>
<evidence type="ECO:0000313" key="3">
    <source>
        <dbReference type="EMBL" id="KAF9965461.1"/>
    </source>
</evidence>
<feature type="compositionally biased region" description="Basic and acidic residues" evidence="1">
    <location>
        <begin position="78"/>
        <end position="88"/>
    </location>
</feature>
<feature type="region of interest" description="Disordered" evidence="1">
    <location>
        <begin position="28"/>
        <end position="155"/>
    </location>
</feature>
<keyword evidence="4" id="KW-1185">Reference proteome</keyword>
<feature type="region of interest" description="Disordered" evidence="1">
    <location>
        <begin position="169"/>
        <end position="233"/>
    </location>
</feature>
<protein>
    <submittedName>
        <fullName evidence="3">Uncharacterized protein</fullName>
    </submittedName>
</protein>
<feature type="compositionally biased region" description="Basic and acidic residues" evidence="1">
    <location>
        <begin position="220"/>
        <end position="230"/>
    </location>
</feature>
<gene>
    <name evidence="3" type="ORF">BGZ70_004831</name>
</gene>
<feature type="signal peptide" evidence="2">
    <location>
        <begin position="1"/>
        <end position="28"/>
    </location>
</feature>
<dbReference type="Proteomes" id="UP000738359">
    <property type="component" value="Unassembled WGS sequence"/>
</dbReference>
<feature type="compositionally biased region" description="Low complexity" evidence="1">
    <location>
        <begin position="279"/>
        <end position="294"/>
    </location>
</feature>
<feature type="region of interest" description="Disordered" evidence="1">
    <location>
        <begin position="267"/>
        <end position="332"/>
    </location>
</feature>
<feature type="compositionally biased region" description="Basic and acidic residues" evidence="1">
    <location>
        <begin position="41"/>
        <end position="58"/>
    </location>
</feature>
<feature type="compositionally biased region" description="Acidic residues" evidence="1">
    <location>
        <begin position="124"/>
        <end position="151"/>
    </location>
</feature>
<evidence type="ECO:0000256" key="2">
    <source>
        <dbReference type="SAM" id="SignalP"/>
    </source>
</evidence>
<feature type="chain" id="PRO_5040342270" evidence="2">
    <location>
        <begin position="29"/>
        <end position="332"/>
    </location>
</feature>
<sequence length="332" mass="37734">MRPPKRPWVRSVFLSVLIAHSITLSVSARPIIPSSQQGSPVEKRAPADETTIHREPHTPYKGPNPPGGTLTTDSVSDPTEKRSFEKRGLFSGVLQDQDQGYKNTARARSSDPQAERPKQWGYDDLSDEIMEEDEDDDGDYWGEENEVDGLEGEDRMLIEPMFPSRDLFEDLEEDENDGASDEIGIAYDEEEESEMDDYYWNAYRRRQPRPGVHSPSPPQSREERREHERTLLSPVWAVDEWDEDLDTVVEEAMDELMDWVQDVDHGQAVDTKHTPSRASKSSSGSVWTGWSSGWALGKGSNKLKQHESGSVAPESAKDTSPHRRPFSYPWQF</sequence>
<dbReference type="OrthoDB" id="2423738at2759"/>
<feature type="compositionally biased region" description="Acidic residues" evidence="1">
    <location>
        <begin position="169"/>
        <end position="180"/>
    </location>
</feature>
<keyword evidence="2" id="KW-0732">Signal</keyword>
<name>A0A9P6JA89_MORAP</name>